<dbReference type="EMBL" id="JBDPZC010000001">
    <property type="protein sequence ID" value="MEO3711477.1"/>
    <property type="molecule type" value="Genomic_DNA"/>
</dbReference>
<dbReference type="RefSeq" id="WP_347605290.1">
    <property type="nucleotide sequence ID" value="NZ_JBDPZC010000001.1"/>
</dbReference>
<sequence>MEKFARWSGVVYAALPKVHRVKLGQVHQLLAACFGHASYASFRDADLRVLNQGACYVCFDEGAGVRRANSLGIPITQAQWREAWMALKPSGVSGHTWLIEAREMELAARLTFENADHPQIQAIKRSIGMGDGHWASSARCLDEIDALPELLRFEVLGDVQAFGNNVLLSVPVTAECVFKRIGRGMYAAGELVNVVQRGAPREYEPEFEGELYGMSED</sequence>
<dbReference type="Proteomes" id="UP001462640">
    <property type="component" value="Unassembled WGS sequence"/>
</dbReference>
<evidence type="ECO:0000313" key="1">
    <source>
        <dbReference type="EMBL" id="MEO3711477.1"/>
    </source>
</evidence>
<protein>
    <submittedName>
        <fullName evidence="1">Uncharacterized protein</fullName>
    </submittedName>
</protein>
<keyword evidence="2" id="KW-1185">Reference proteome</keyword>
<reference evidence="1 2" key="1">
    <citation type="submission" date="2024-05" db="EMBL/GenBank/DDBJ databases">
        <title>Roseateles sp. 2.12 16S ribosomal RNA gene Genome sequencing and assembly.</title>
        <authorList>
            <person name="Woo H."/>
        </authorList>
    </citation>
    <scope>NUCLEOTIDE SEQUENCE [LARGE SCALE GENOMIC DNA]</scope>
    <source>
        <strain evidence="1 2">2.12</strain>
    </source>
</reference>
<proteinExistence type="predicted"/>
<gene>
    <name evidence="1" type="ORF">ABDJ40_01710</name>
</gene>
<name>A0ABV0G8V0_9BURK</name>
<organism evidence="1 2">
    <name type="scientific">Roseateles flavus</name>
    <dbReference type="NCBI Taxonomy" id="3149041"/>
    <lineage>
        <taxon>Bacteria</taxon>
        <taxon>Pseudomonadati</taxon>
        <taxon>Pseudomonadota</taxon>
        <taxon>Betaproteobacteria</taxon>
        <taxon>Burkholderiales</taxon>
        <taxon>Sphaerotilaceae</taxon>
        <taxon>Roseateles</taxon>
    </lineage>
</organism>
<comment type="caution">
    <text evidence="1">The sequence shown here is derived from an EMBL/GenBank/DDBJ whole genome shotgun (WGS) entry which is preliminary data.</text>
</comment>
<accession>A0ABV0G8V0</accession>
<evidence type="ECO:0000313" key="2">
    <source>
        <dbReference type="Proteomes" id="UP001462640"/>
    </source>
</evidence>
<dbReference type="PROSITE" id="PS51257">
    <property type="entry name" value="PROKAR_LIPOPROTEIN"/>
    <property type="match status" value="1"/>
</dbReference>